<dbReference type="SUPFAM" id="SSF56672">
    <property type="entry name" value="DNA/RNA polymerases"/>
    <property type="match status" value="1"/>
</dbReference>
<feature type="region of interest" description="Disordered" evidence="6">
    <location>
        <begin position="1520"/>
        <end position="1544"/>
    </location>
</feature>
<comment type="similarity">
    <text evidence="2">Belongs to the WD repeat NOL10/ENP2 family.</text>
</comment>
<evidence type="ECO:0000313" key="8">
    <source>
        <dbReference type="EMBL" id="CAG9099365.1"/>
    </source>
</evidence>
<comment type="caution">
    <text evidence="8">The sequence shown here is derived from an EMBL/GenBank/DDBJ whole genome shotgun (WGS) entry which is preliminary data.</text>
</comment>
<evidence type="ECO:0000256" key="5">
    <source>
        <dbReference type="ARBA" id="ARBA00023242"/>
    </source>
</evidence>
<dbReference type="InterPro" id="IPR015943">
    <property type="entry name" value="WD40/YVTN_repeat-like_dom_sf"/>
</dbReference>
<dbReference type="GO" id="GO:0030686">
    <property type="term" value="C:90S preribosome"/>
    <property type="evidence" value="ECO:0007669"/>
    <property type="project" value="TreeGrafter"/>
</dbReference>
<keyword evidence="5" id="KW-0539">Nucleus</keyword>
<accession>A0A8S4DGU9</accession>
<dbReference type="InterPro" id="IPR056551">
    <property type="entry name" value="Beta-prop_NOL10_N"/>
</dbReference>
<dbReference type="InterPro" id="IPR012580">
    <property type="entry name" value="NUC153"/>
</dbReference>
<keyword evidence="4" id="KW-0677">Repeat</keyword>
<dbReference type="SUPFAM" id="SSF50978">
    <property type="entry name" value="WD40 repeat-like"/>
    <property type="match status" value="1"/>
</dbReference>
<dbReference type="FunFam" id="2.130.10.10:FF:001909">
    <property type="entry name" value="WD repeat, SAM and U-box domain-containing protein"/>
    <property type="match status" value="1"/>
</dbReference>
<dbReference type="InterPro" id="IPR036322">
    <property type="entry name" value="WD40_repeat_dom_sf"/>
</dbReference>
<proteinExistence type="inferred from homology"/>
<dbReference type="InterPro" id="IPR000477">
    <property type="entry name" value="RT_dom"/>
</dbReference>
<feature type="domain" description="Reverse transcriptase" evidence="7">
    <location>
        <begin position="258"/>
        <end position="494"/>
    </location>
</feature>
<evidence type="ECO:0000256" key="2">
    <source>
        <dbReference type="ARBA" id="ARBA00005264"/>
    </source>
</evidence>
<dbReference type="Pfam" id="PF08159">
    <property type="entry name" value="NUC153"/>
    <property type="match status" value="1"/>
</dbReference>
<dbReference type="InterPro" id="IPR040382">
    <property type="entry name" value="NOL10/Enp2"/>
</dbReference>
<keyword evidence="3" id="KW-0853">WD repeat</keyword>
<reference evidence="8" key="1">
    <citation type="submission" date="2020-11" db="EMBL/GenBank/DDBJ databases">
        <authorList>
            <person name="Whiteford S."/>
        </authorList>
    </citation>
    <scope>NUCLEOTIDE SEQUENCE</scope>
</reference>
<gene>
    <name evidence="8" type="ORF">PLXY2_LOCUS2083</name>
</gene>
<dbReference type="Pfam" id="PF23097">
    <property type="entry name" value="NOL10_2nd"/>
    <property type="match status" value="1"/>
</dbReference>
<dbReference type="Pfam" id="PF23098">
    <property type="entry name" value="Beta-prop_NOL10_N"/>
    <property type="match status" value="1"/>
</dbReference>
<name>A0A8S4DGU9_PLUXY</name>
<dbReference type="InterPro" id="IPR056550">
    <property type="entry name" value="NOL10_2nd"/>
</dbReference>
<evidence type="ECO:0000259" key="7">
    <source>
        <dbReference type="PROSITE" id="PS50878"/>
    </source>
</evidence>
<evidence type="ECO:0000256" key="3">
    <source>
        <dbReference type="ARBA" id="ARBA00022574"/>
    </source>
</evidence>
<sequence length="1564" mass="174083">MQVSEIDNVKIYNLSAGKALPDPAAAVPAATNLNPPRNAQVTSNFDLLASMRRNIRVLKHIPKGARCMAAGKLSHLIDLCVESNGRQEWYDLLTFPYSALRVPSSVDQRSLTAKVKDNVNGSAEPIVDDSFLTHRQGSIYRAIEAKVYDGDLRGAVRLLTSDSSLAPSTPETITALKEKHPTPSRPLSFPPEPNISSPFLSVTVSDVADAVDSFYSGSAAGLDGLRPQHLKELISVSAGDNGHKLLESLTRLCNFLLKGMLNLEVCPYLYGASLCALSKSDGGIRPIAVGSVFRRLVAKVGGRAVKSEMSVFLQPHQLGYGTALGCEAAIHATRSFAMTGCENASNDIILKVDLKNAFNSIERDGMLSKIQEHIPTLYPFLSQCYSLPSQLFYDSESISSQVGAQQGDPLGPLIFSLAINDVVKSLASPLNVWYLDDGTIGGNIDTVEKDMKAIIDMFKEMGLELNSNKCELFCCSPNIPNLSTITNLFPGIKLLDKANFTVLGAPIFPEGVPPLLDGKREGINKTVSGLKQLPAHVALTIFRCCLSMPKLTYALRTSPVWLFPANIANIDNCIKNVLEQVLNIKLEGDQWRQAALPIRHGGLGIRRVKETGLSAFLSSAHGVVDLVTRILSINGDGFRLPFVTEALEGWEAQCPGKELPDHLDVQKAWDDVLCKTVLDKIMESSIGVDLARVRASSKPESGSWLHALPSPQMGTLLDDDSLRIAVALRLGCDICEQHHCICGALVDSRGHHGLSCPKCAGRFPRHHALNDLIKRAMVMANIPCVLEPPGLSRTDGKRPDGLTLVPWERGRSLLWDATCVSTFAASHLAGTARVAGSAAENAARLKHQKYTDLKNRYLFVPVAVETSGVWGGEAKALIRDLGRRIASRGHDRRSGSYLAQRLSLAIQRGNAASIMGTFGPERKKRALLKKNGHLRRRIELIQEFDMPGLSTNIRASKDGQYIMATGIYKPRVKCFDVNNLSMKFERCLDSEVVKFEILSEDYTKIVFLQCDRYVEFHVGHGRHYRLRVPRFGRDIAYHKPSCDLFVVGASSEAYRLNLEAGQFMAPFVTKATEINSCAVNEEHGLVILGSESGLVEAWDPRTKSRQGTLDCAMHCTDSDYRNNTLPAISSLKFDGALKMGVGTSTGHVLLYDIRSSKPLLVKDHMNGLPIKNIEFHKQMEYVYSMDSTVVKIWDKNTGKQYTSIESSADFNDLCVIPNTGLCMMAVEDQKMQIHYIPSLGPAPKWCAFLDNLTEELESSASQTVYDDYKFVTKQELDALGLDHLLGTNLLRAYMHGYFVDVRLYKRAKSIADPFAFEEYKKRKVREKIELDRPSRLKVEDHLPKVNRDLAARLMDTDGKKKKKPQANLLQDDRFKAMFENPDFEVNRDAEEYRLLNPVLSRLDKTKAKHNKREEEEMEVQSDHEEEKDSDEELYGGSTESSDEDRTWVKEVKKQHKMIRRKNEHQDNEDSQPKEKVYELNEAPKFASNIKNITRVSKSSLGDRLAREAFSTVVAGTGGNREMKFSMRRNKTDSENHKKMQKHYQERKQIVRRTGFLSKKKMPKM</sequence>
<dbReference type="Proteomes" id="UP000653454">
    <property type="component" value="Unassembled WGS sequence"/>
</dbReference>
<dbReference type="PANTHER" id="PTHR14927">
    <property type="entry name" value="NUCLEOLAR PROTEIN 10"/>
    <property type="match status" value="1"/>
</dbReference>
<dbReference type="GO" id="GO:0000462">
    <property type="term" value="P:maturation of SSU-rRNA from tricistronic rRNA transcript (SSU-rRNA, 5.8S rRNA, LSU-rRNA)"/>
    <property type="evidence" value="ECO:0007669"/>
    <property type="project" value="TreeGrafter"/>
</dbReference>
<evidence type="ECO:0000313" key="9">
    <source>
        <dbReference type="Proteomes" id="UP000653454"/>
    </source>
</evidence>
<evidence type="ECO:0000256" key="6">
    <source>
        <dbReference type="SAM" id="MobiDB-lite"/>
    </source>
</evidence>
<feature type="region of interest" description="Disordered" evidence="6">
    <location>
        <begin position="1406"/>
        <end position="1446"/>
    </location>
</feature>
<protein>
    <submittedName>
        <fullName evidence="8">(diamondback moth) hypothetical protein</fullName>
    </submittedName>
</protein>
<dbReference type="Gene3D" id="2.130.10.10">
    <property type="entry name" value="YVTN repeat-like/Quinoprotein amine dehydrogenase"/>
    <property type="match status" value="1"/>
</dbReference>
<dbReference type="PROSITE" id="PS50878">
    <property type="entry name" value="RT_POL"/>
    <property type="match status" value="1"/>
</dbReference>
<dbReference type="GO" id="GO:0071897">
    <property type="term" value="P:DNA biosynthetic process"/>
    <property type="evidence" value="ECO:0007669"/>
    <property type="project" value="UniProtKB-ARBA"/>
</dbReference>
<evidence type="ECO:0000256" key="1">
    <source>
        <dbReference type="ARBA" id="ARBA00004604"/>
    </source>
</evidence>
<organism evidence="8 9">
    <name type="scientific">Plutella xylostella</name>
    <name type="common">Diamondback moth</name>
    <name type="synonym">Plutella maculipennis</name>
    <dbReference type="NCBI Taxonomy" id="51655"/>
    <lineage>
        <taxon>Eukaryota</taxon>
        <taxon>Metazoa</taxon>
        <taxon>Ecdysozoa</taxon>
        <taxon>Arthropoda</taxon>
        <taxon>Hexapoda</taxon>
        <taxon>Insecta</taxon>
        <taxon>Pterygota</taxon>
        <taxon>Neoptera</taxon>
        <taxon>Endopterygota</taxon>
        <taxon>Lepidoptera</taxon>
        <taxon>Glossata</taxon>
        <taxon>Ditrysia</taxon>
        <taxon>Yponomeutoidea</taxon>
        <taxon>Plutellidae</taxon>
        <taxon>Plutella</taxon>
    </lineage>
</organism>
<dbReference type="GO" id="GO:0032040">
    <property type="term" value="C:small-subunit processome"/>
    <property type="evidence" value="ECO:0007669"/>
    <property type="project" value="TreeGrafter"/>
</dbReference>
<dbReference type="EMBL" id="CAJHNJ030000005">
    <property type="protein sequence ID" value="CAG9099365.1"/>
    <property type="molecule type" value="Genomic_DNA"/>
</dbReference>
<keyword evidence="9" id="KW-1185">Reference proteome</keyword>
<comment type="subcellular location">
    <subcellularLocation>
        <location evidence="1">Nucleus</location>
        <location evidence="1">Nucleolus</location>
    </subcellularLocation>
</comment>
<dbReference type="PANTHER" id="PTHR14927:SF0">
    <property type="entry name" value="NUCLEOLAR PROTEIN 10"/>
    <property type="match status" value="1"/>
</dbReference>
<dbReference type="InterPro" id="IPR043502">
    <property type="entry name" value="DNA/RNA_pol_sf"/>
</dbReference>
<feature type="region of interest" description="Disordered" evidence="6">
    <location>
        <begin position="1456"/>
        <end position="1475"/>
    </location>
</feature>
<dbReference type="Pfam" id="PF00078">
    <property type="entry name" value="RVT_1"/>
    <property type="match status" value="1"/>
</dbReference>
<evidence type="ECO:0000256" key="4">
    <source>
        <dbReference type="ARBA" id="ARBA00022737"/>
    </source>
</evidence>
<feature type="compositionally biased region" description="Basic and acidic residues" evidence="6">
    <location>
        <begin position="1463"/>
        <end position="1475"/>
    </location>
</feature>